<organism evidence="1">
    <name type="scientific">marine sediment metagenome</name>
    <dbReference type="NCBI Taxonomy" id="412755"/>
    <lineage>
        <taxon>unclassified sequences</taxon>
        <taxon>metagenomes</taxon>
        <taxon>ecological metagenomes</taxon>
    </lineage>
</organism>
<proteinExistence type="predicted"/>
<dbReference type="AlphaFoldDB" id="A0A0F8WG74"/>
<gene>
    <name evidence="1" type="ORF">LCGC14_3073060</name>
</gene>
<sequence length="82" mass="9650">QGSEWASISPNCPRPLEVEFKCRWDHVEIIASNLLTYFQDSPDFEWKIIGSVEIENEFIGGFRGRKYDTHVFLKRQVCEEVK</sequence>
<protein>
    <submittedName>
        <fullName evidence="1">Uncharacterized protein</fullName>
    </submittedName>
</protein>
<comment type="caution">
    <text evidence="1">The sequence shown here is derived from an EMBL/GenBank/DDBJ whole genome shotgun (WGS) entry which is preliminary data.</text>
</comment>
<name>A0A0F8WG74_9ZZZZ</name>
<evidence type="ECO:0000313" key="1">
    <source>
        <dbReference type="EMBL" id="KKK55588.1"/>
    </source>
</evidence>
<dbReference type="EMBL" id="LAZR01065417">
    <property type="protein sequence ID" value="KKK55588.1"/>
    <property type="molecule type" value="Genomic_DNA"/>
</dbReference>
<feature type="non-terminal residue" evidence="1">
    <location>
        <position position="1"/>
    </location>
</feature>
<reference evidence="1" key="1">
    <citation type="journal article" date="2015" name="Nature">
        <title>Complex archaea that bridge the gap between prokaryotes and eukaryotes.</title>
        <authorList>
            <person name="Spang A."/>
            <person name="Saw J.H."/>
            <person name="Jorgensen S.L."/>
            <person name="Zaremba-Niedzwiedzka K."/>
            <person name="Martijn J."/>
            <person name="Lind A.E."/>
            <person name="van Eijk R."/>
            <person name="Schleper C."/>
            <person name="Guy L."/>
            <person name="Ettema T.J."/>
        </authorList>
    </citation>
    <scope>NUCLEOTIDE SEQUENCE</scope>
</reference>
<accession>A0A0F8WG74</accession>